<evidence type="ECO:0000256" key="2">
    <source>
        <dbReference type="PIRSR" id="PIRSR006487-1"/>
    </source>
</evidence>
<feature type="domain" description="GCVT N-terminal" evidence="3">
    <location>
        <begin position="46"/>
        <end position="273"/>
    </location>
</feature>
<dbReference type="SUPFAM" id="SSF103025">
    <property type="entry name" value="Folate-binding domain"/>
    <property type="match status" value="1"/>
</dbReference>
<reference evidence="4 5" key="1">
    <citation type="journal article" date="2018" name="Front. Microbiol.">
        <title>Hydrolytic Capabilities as a Key to Environmental Success: Chitinolytic and Cellulolytic Acidobacteria From Acidic Sub-arctic Soils and Boreal Peatlands.</title>
        <authorList>
            <person name="Belova S.E."/>
            <person name="Ravin N.V."/>
            <person name="Pankratov T.A."/>
            <person name="Rakitin A.L."/>
            <person name="Ivanova A.A."/>
            <person name="Beletsky A.V."/>
            <person name="Mardanov A.V."/>
            <person name="Sinninghe Damste J.S."/>
            <person name="Dedysh S.N."/>
        </authorList>
    </citation>
    <scope>NUCLEOTIDE SEQUENCE [LARGE SCALE GENOMIC DNA]</scope>
    <source>
        <strain evidence="4 5">SBC82</strain>
    </source>
</reference>
<dbReference type="NCBIfam" id="TIGR03317">
    <property type="entry name" value="ygfZ_signature"/>
    <property type="match status" value="1"/>
</dbReference>
<accession>A0A2Z5FSL3</accession>
<dbReference type="Pfam" id="PF01571">
    <property type="entry name" value="GCV_T"/>
    <property type="match status" value="1"/>
</dbReference>
<evidence type="ECO:0000256" key="1">
    <source>
        <dbReference type="ARBA" id="ARBA00022946"/>
    </source>
</evidence>
<evidence type="ECO:0000313" key="5">
    <source>
        <dbReference type="Proteomes" id="UP000253606"/>
    </source>
</evidence>
<proteinExistence type="predicted"/>
<dbReference type="PANTHER" id="PTHR22602">
    <property type="entry name" value="TRANSFERASE CAF17, MITOCHONDRIAL-RELATED"/>
    <property type="match status" value="1"/>
</dbReference>
<dbReference type="InterPro" id="IPR006222">
    <property type="entry name" value="GCVT_N"/>
</dbReference>
<dbReference type="InterPro" id="IPR017703">
    <property type="entry name" value="YgfZ/GCV_T_CS"/>
</dbReference>
<dbReference type="GO" id="GO:0016226">
    <property type="term" value="P:iron-sulfur cluster assembly"/>
    <property type="evidence" value="ECO:0007669"/>
    <property type="project" value="TreeGrafter"/>
</dbReference>
<dbReference type="AlphaFoldDB" id="A0A2Z5FSL3"/>
<gene>
    <name evidence="4" type="ORF">ACPOL_0069</name>
</gene>
<feature type="binding site" evidence="2">
    <location>
        <position position="210"/>
    </location>
    <ligand>
        <name>substrate</name>
    </ligand>
</feature>
<dbReference type="InterPro" id="IPR045179">
    <property type="entry name" value="YgfZ/GcvT"/>
</dbReference>
<evidence type="ECO:0000259" key="3">
    <source>
        <dbReference type="Pfam" id="PF01571"/>
    </source>
</evidence>
<dbReference type="InterPro" id="IPR027266">
    <property type="entry name" value="TrmE/GcvT-like"/>
</dbReference>
<dbReference type="Proteomes" id="UP000253606">
    <property type="component" value="Chromosome"/>
</dbReference>
<dbReference type="EMBL" id="CP030840">
    <property type="protein sequence ID" value="AXC09456.1"/>
    <property type="molecule type" value="Genomic_DNA"/>
</dbReference>
<dbReference type="PIRSF" id="PIRSF006487">
    <property type="entry name" value="GcvT"/>
    <property type="match status" value="1"/>
</dbReference>
<evidence type="ECO:0000313" key="4">
    <source>
        <dbReference type="EMBL" id="AXC09456.1"/>
    </source>
</evidence>
<keyword evidence="1" id="KW-0809">Transit peptide</keyword>
<keyword evidence="5" id="KW-1185">Reference proteome</keyword>
<protein>
    <submittedName>
        <fullName evidence="4">Folate-dependent protein for Fe/S cluster synthesis/repair in oxidative stress</fullName>
    </submittedName>
</protein>
<sequence length="373" mass="40156">MAPMSESATLIPETTAAPTPLANLLQGESPHLTLRMHAGALTPGNFSSTDEEIAAAATGVAIFDSGYRTRIRVTGEDRLRWLNGMVSNAVQTLPEGSGNYNFILNAQGRIQGDAYIYRTSDSLLLDTDRSQAARLLAHLDHFIIMDDVELRPLDEVTSGIGLAGPQAAAMLDSLGLSASGLAPLQFVETSIAGHAVTLLHAYSPLIPRYEIWFSPDHTAALWKSLIAAGAKPIGIETLESLRVLEGIPRYGIDFNDRYLAQETSQTRALNFTKGCYLGQEIVERIRSRATVHRYLRQLELHGETPTAPTDILAAGDTSSLGQLTSIAAIRLPGLSATLALGFIRTEALERKASLEYTGGMATVLDHLPALPRS</sequence>
<name>A0A2Z5FSL3_9BACT</name>
<dbReference type="PANTHER" id="PTHR22602:SF0">
    <property type="entry name" value="TRANSFERASE CAF17, MITOCHONDRIAL-RELATED"/>
    <property type="match status" value="1"/>
</dbReference>
<dbReference type="KEGG" id="abas:ACPOL_0069"/>
<dbReference type="Gene3D" id="3.30.1360.120">
    <property type="entry name" value="Probable tRNA modification gtpase trme, domain 1"/>
    <property type="match status" value="1"/>
</dbReference>
<organism evidence="4 5">
    <name type="scientific">Acidisarcina polymorpha</name>
    <dbReference type="NCBI Taxonomy" id="2211140"/>
    <lineage>
        <taxon>Bacteria</taxon>
        <taxon>Pseudomonadati</taxon>
        <taxon>Acidobacteriota</taxon>
        <taxon>Terriglobia</taxon>
        <taxon>Terriglobales</taxon>
        <taxon>Acidobacteriaceae</taxon>
        <taxon>Acidisarcina</taxon>
    </lineage>
</organism>